<protein>
    <recommendedName>
        <fullName evidence="23">Glutamate receptor</fullName>
    </recommendedName>
</protein>
<feature type="transmembrane region" description="Helical" evidence="18">
    <location>
        <begin position="500"/>
        <end position="522"/>
    </location>
</feature>
<evidence type="ECO:0000256" key="5">
    <source>
        <dbReference type="ARBA" id="ARBA00022989"/>
    </source>
</evidence>
<evidence type="ECO:0000256" key="8">
    <source>
        <dbReference type="ARBA" id="ARBA00023136"/>
    </source>
</evidence>
<feature type="binding site" evidence="15">
    <location>
        <position position="389"/>
    </location>
    <ligand>
        <name>L-glutamate</name>
        <dbReference type="ChEBI" id="CHEBI:29985"/>
    </ligand>
</feature>
<comment type="caution">
    <text evidence="21">The sequence shown here is derived from an EMBL/GenBank/DDBJ whole genome shotgun (WGS) entry which is preliminary data.</text>
</comment>
<comment type="subcellular location">
    <subcellularLocation>
        <location evidence="1">Cell membrane</location>
        <topology evidence="1">Multi-pass membrane protein</topology>
    </subcellularLocation>
    <subcellularLocation>
        <location evidence="14">Postsynaptic cell membrane</location>
    </subcellularLocation>
</comment>
<evidence type="ECO:0000256" key="16">
    <source>
        <dbReference type="PIRSR" id="PIRSR601508-2"/>
    </source>
</evidence>
<proteinExistence type="predicted"/>
<evidence type="ECO:0000256" key="12">
    <source>
        <dbReference type="ARBA" id="ARBA00023286"/>
    </source>
</evidence>
<dbReference type="SMART" id="SM00918">
    <property type="entry name" value="Lig_chan-Glu_bd"/>
    <property type="match status" value="1"/>
</dbReference>
<organism evidence="21 22">
    <name type="scientific">Pinctada imbricata</name>
    <name type="common">Atlantic pearl-oyster</name>
    <name type="synonym">Pinctada martensii</name>
    <dbReference type="NCBI Taxonomy" id="66713"/>
    <lineage>
        <taxon>Eukaryota</taxon>
        <taxon>Metazoa</taxon>
        <taxon>Spiralia</taxon>
        <taxon>Lophotrochozoa</taxon>
        <taxon>Mollusca</taxon>
        <taxon>Bivalvia</taxon>
        <taxon>Autobranchia</taxon>
        <taxon>Pteriomorphia</taxon>
        <taxon>Pterioida</taxon>
        <taxon>Pterioidea</taxon>
        <taxon>Pteriidae</taxon>
        <taxon>Pinctada</taxon>
    </lineage>
</organism>
<dbReference type="InterPro" id="IPR028082">
    <property type="entry name" value="Peripla_BP_I"/>
</dbReference>
<keyword evidence="22" id="KW-1185">Reference proteome</keyword>
<dbReference type="InterPro" id="IPR015683">
    <property type="entry name" value="Ionotropic_Glu_rcpt"/>
</dbReference>
<evidence type="ECO:0000256" key="18">
    <source>
        <dbReference type="SAM" id="Phobius"/>
    </source>
</evidence>
<evidence type="ECO:0000256" key="4">
    <source>
        <dbReference type="ARBA" id="ARBA00022692"/>
    </source>
</evidence>
<evidence type="ECO:0000256" key="11">
    <source>
        <dbReference type="ARBA" id="ARBA00023257"/>
    </source>
</evidence>
<dbReference type="SUPFAM" id="SSF81324">
    <property type="entry name" value="Voltage-gated potassium channels"/>
    <property type="match status" value="1"/>
</dbReference>
<dbReference type="Gene3D" id="1.10.287.70">
    <property type="match status" value="1"/>
</dbReference>
<dbReference type="PRINTS" id="PR00177">
    <property type="entry name" value="NMDARECEPTOR"/>
</dbReference>
<keyword evidence="12" id="KW-1071">Ligand-gated ion channel</keyword>
<dbReference type="AlphaFoldDB" id="A0AA88YGU0"/>
<dbReference type="SUPFAM" id="SSF53822">
    <property type="entry name" value="Periplasmic binding protein-like I"/>
    <property type="match status" value="1"/>
</dbReference>
<keyword evidence="6" id="KW-0770">Synapse</keyword>
<feature type="non-terminal residue" evidence="21">
    <location>
        <position position="1"/>
    </location>
</feature>
<evidence type="ECO:0000313" key="21">
    <source>
        <dbReference type="EMBL" id="KAK3099144.1"/>
    </source>
</evidence>
<evidence type="ECO:0008006" key="23">
    <source>
        <dbReference type="Google" id="ProtNLM"/>
    </source>
</evidence>
<feature type="binding site" evidence="15">
    <location>
        <position position="599"/>
    </location>
    <ligand>
        <name>L-glutamate</name>
        <dbReference type="ChEBI" id="CHEBI:29985"/>
    </ligand>
</feature>
<evidence type="ECO:0000259" key="19">
    <source>
        <dbReference type="SMART" id="SM00079"/>
    </source>
</evidence>
<feature type="site" description="Interaction with the cone snail toxin Con-ikot-ikot" evidence="16">
    <location>
        <position position="365"/>
    </location>
</feature>
<feature type="site" description="Crucial to convey clamshell closure to channel opening" evidence="16">
    <location>
        <position position="529"/>
    </location>
</feature>
<evidence type="ECO:0000256" key="1">
    <source>
        <dbReference type="ARBA" id="ARBA00004651"/>
    </source>
</evidence>
<feature type="disulfide bond" evidence="17">
    <location>
        <begin position="611"/>
        <end position="665"/>
    </location>
</feature>
<evidence type="ECO:0000256" key="3">
    <source>
        <dbReference type="ARBA" id="ARBA00022475"/>
    </source>
</evidence>
<feature type="domain" description="Ionotropic glutamate receptor L-glutamate and glycine-binding" evidence="20">
    <location>
        <begin position="316"/>
        <end position="380"/>
    </location>
</feature>
<dbReference type="SMART" id="SM00079">
    <property type="entry name" value="PBPe"/>
    <property type="match status" value="1"/>
</dbReference>
<evidence type="ECO:0000259" key="20">
    <source>
        <dbReference type="SMART" id="SM00918"/>
    </source>
</evidence>
<keyword evidence="3" id="KW-1003">Cell membrane</keyword>
<keyword evidence="10" id="KW-0325">Glycoprotein</keyword>
<keyword evidence="11" id="KW-0628">Postsynaptic cell membrane</keyword>
<evidence type="ECO:0000256" key="14">
    <source>
        <dbReference type="ARBA" id="ARBA00034100"/>
    </source>
</evidence>
<dbReference type="GO" id="GO:0038023">
    <property type="term" value="F:signaling receptor activity"/>
    <property type="evidence" value="ECO:0007669"/>
    <property type="project" value="InterPro"/>
</dbReference>
<evidence type="ECO:0000256" key="2">
    <source>
        <dbReference type="ARBA" id="ARBA00022448"/>
    </source>
</evidence>
<feature type="domain" description="Ionotropic glutamate receptor C-terminal" evidence="19">
    <location>
        <begin position="305"/>
        <end position="662"/>
    </location>
</feature>
<dbReference type="Pfam" id="PF01094">
    <property type="entry name" value="ANF_receptor"/>
    <property type="match status" value="1"/>
</dbReference>
<dbReference type="InterPro" id="IPR019594">
    <property type="entry name" value="Glu/Gly-bd"/>
</dbReference>
<gene>
    <name evidence="21" type="ORF">FSP39_000121</name>
</gene>
<feature type="binding site" evidence="15">
    <location>
        <position position="391"/>
    </location>
    <ligand>
        <name>L-glutamate</name>
        <dbReference type="ChEBI" id="CHEBI:29985"/>
    </ligand>
</feature>
<keyword evidence="9" id="KW-0675">Receptor</keyword>
<dbReference type="Pfam" id="PF00060">
    <property type="entry name" value="Lig_chan"/>
    <property type="match status" value="1"/>
</dbReference>
<keyword evidence="5 18" id="KW-1133">Transmembrane helix</keyword>
<accession>A0AA88YGU0</accession>
<dbReference type="GO" id="GO:0045211">
    <property type="term" value="C:postsynaptic membrane"/>
    <property type="evidence" value="ECO:0007669"/>
    <property type="project" value="UniProtKB-SubCell"/>
</dbReference>
<sequence length="749" mass="84857">NSKAMDFLRSNDIDVILGSCQNLVITVSEKTSIPYICTTSTRKKNLSSVFQLLPQLLDFSHAIFDVVRRFGWKEVTLFYDDDKGLQILEDLLTNHDLIVKSWKVGESDSADDQEANIRQYLVYMRRAHIQKVILVCNSYNTRLVFHQAWHLAMMSSPYEWIVYDPGLDFRTHYTGYPNLVVNITSLALFNHLSFGTSTRPSLERSLLLDSVSLIEKAVSQSGYTSYDRNLAILQNLRHMQTDGKSGFIKFDSGGKRINYTIHLMGFDGNKTYNASTWKALDGNPNRLSITHEFREQSVPFPLQGRVISAVMILESPFTMLKSGHENRTGNDKYEGYCVDLLSEVANKLNFKYQIYLVHDRKFGSRQKNGEWNGIIGELLVGNATMSVAPLSINAERESAVDFTKPFMTRYISVLMKVPETESSYFEFLYPLSVQVYVFTLIAFMVVGIVLYLLEKYGITRGKINSVISFQESLWFVFGSLLQGSTDAAPMTTPGRILTSAWWFFVLILVSSYTANLAAFLTVKKINTPIKTVMDLSSQSKVKFGTVKNSAVTLFFTRTEIESFRLMGEQMLEVDPGSMVETSEQGFRKVNEEKYAFFWDSTVNRYMTTKNCNLVEIGPPFGPRGFGIGTPPGATYLEGLSMAILQLSDTGVLNMLENKWWGPKDCPSHLDSSADDANELQIDKLAGIFFVLSGGIIFAVIISLFEFVIRQNEKMRKFFRIQARCDSNRRHIDAEFETGRKLCSDNGIDT</sequence>
<feature type="binding site" evidence="15">
    <location>
        <position position="396"/>
    </location>
    <ligand>
        <name>L-glutamate</name>
        <dbReference type="ChEBI" id="CHEBI:29985"/>
    </ligand>
</feature>
<keyword evidence="4 18" id="KW-0812">Transmembrane</keyword>
<reference evidence="21" key="1">
    <citation type="submission" date="2019-08" db="EMBL/GenBank/DDBJ databases">
        <title>The improved chromosome-level genome for the pearl oyster Pinctada fucata martensii using PacBio sequencing and Hi-C.</title>
        <authorList>
            <person name="Zheng Z."/>
        </authorList>
    </citation>
    <scope>NUCLEOTIDE SEQUENCE</scope>
    <source>
        <strain evidence="21">ZZ-2019</strain>
        <tissue evidence="21">Adductor muscle</tissue>
    </source>
</reference>
<evidence type="ECO:0000256" key="9">
    <source>
        <dbReference type="ARBA" id="ARBA00023170"/>
    </source>
</evidence>
<dbReference type="GO" id="GO:0015276">
    <property type="term" value="F:ligand-gated monoatomic ion channel activity"/>
    <property type="evidence" value="ECO:0007669"/>
    <property type="project" value="InterPro"/>
</dbReference>
<dbReference type="EMBL" id="VSWD01000006">
    <property type="protein sequence ID" value="KAK3099144.1"/>
    <property type="molecule type" value="Genomic_DNA"/>
</dbReference>
<evidence type="ECO:0000256" key="10">
    <source>
        <dbReference type="ARBA" id="ARBA00023180"/>
    </source>
</evidence>
<dbReference type="Gene3D" id="3.40.50.2300">
    <property type="match status" value="2"/>
</dbReference>
<name>A0AA88YGU0_PINIB</name>
<evidence type="ECO:0000256" key="7">
    <source>
        <dbReference type="ARBA" id="ARBA00023065"/>
    </source>
</evidence>
<feature type="transmembrane region" description="Helical" evidence="18">
    <location>
        <begin position="684"/>
        <end position="708"/>
    </location>
</feature>
<dbReference type="FunFam" id="3.40.190.10:FF:000024">
    <property type="entry name" value="Glutamate receptor, ionotropic, delta 1"/>
    <property type="match status" value="1"/>
</dbReference>
<dbReference type="Proteomes" id="UP001186944">
    <property type="component" value="Unassembled WGS sequence"/>
</dbReference>
<keyword evidence="2" id="KW-0813">Transport</keyword>
<keyword evidence="17" id="KW-1015">Disulfide bond</keyword>
<evidence type="ECO:0000256" key="13">
    <source>
        <dbReference type="ARBA" id="ARBA00023303"/>
    </source>
</evidence>
<dbReference type="FunFam" id="1.10.287.70:FF:000143">
    <property type="entry name" value="Probable glutamate receptor"/>
    <property type="match status" value="1"/>
</dbReference>
<dbReference type="Gene3D" id="3.40.190.10">
    <property type="entry name" value="Periplasmic binding protein-like II"/>
    <property type="match status" value="2"/>
</dbReference>
<dbReference type="InterPro" id="IPR001320">
    <property type="entry name" value="Iontro_rcpt_C"/>
</dbReference>
<keyword evidence="8 18" id="KW-0472">Membrane</keyword>
<dbReference type="PANTHER" id="PTHR18966">
    <property type="entry name" value="IONOTROPIC GLUTAMATE RECEPTOR"/>
    <property type="match status" value="1"/>
</dbReference>
<evidence type="ECO:0000256" key="17">
    <source>
        <dbReference type="PIRSR" id="PIRSR601508-3"/>
    </source>
</evidence>
<dbReference type="InterPro" id="IPR001828">
    <property type="entry name" value="ANF_lig-bd_rcpt"/>
</dbReference>
<evidence type="ECO:0000313" key="22">
    <source>
        <dbReference type="Proteomes" id="UP001186944"/>
    </source>
</evidence>
<evidence type="ECO:0000256" key="6">
    <source>
        <dbReference type="ARBA" id="ARBA00023018"/>
    </source>
</evidence>
<feature type="transmembrane region" description="Helical" evidence="18">
    <location>
        <begin position="427"/>
        <end position="453"/>
    </location>
</feature>
<dbReference type="InterPro" id="IPR001508">
    <property type="entry name" value="Iono_Glu_rcpt_met"/>
</dbReference>
<evidence type="ECO:0000256" key="15">
    <source>
        <dbReference type="PIRSR" id="PIRSR601508-1"/>
    </source>
</evidence>
<dbReference type="Pfam" id="PF10613">
    <property type="entry name" value="Lig_chan-Glu_bd"/>
    <property type="match status" value="1"/>
</dbReference>
<keyword evidence="7" id="KW-0406">Ion transport</keyword>
<keyword evidence="13" id="KW-0407">Ion channel</keyword>
<dbReference type="SUPFAM" id="SSF53850">
    <property type="entry name" value="Periplasmic binding protein-like II"/>
    <property type="match status" value="1"/>
</dbReference>